<comment type="pathway">
    <text evidence="3">Protein modification; protein ubiquitination.</text>
</comment>
<evidence type="ECO:0000259" key="12">
    <source>
        <dbReference type="PROSITE" id="PS51698"/>
    </source>
</evidence>
<comment type="catalytic activity">
    <reaction evidence="1">
        <text>S-ubiquitinyl-[E2 ubiquitin-conjugating enzyme]-L-cysteine + [acceptor protein]-L-lysine = [E2 ubiquitin-conjugating enzyme]-L-cysteine + N(6)-ubiquitinyl-[acceptor protein]-L-lysine.</text>
        <dbReference type="EC" id="2.3.2.27"/>
    </reaction>
</comment>
<keyword evidence="6" id="KW-0963">Cytoplasm</keyword>
<evidence type="ECO:0000313" key="14">
    <source>
        <dbReference type="EMBL" id="JAS11075.1"/>
    </source>
</evidence>
<evidence type="ECO:0000256" key="5">
    <source>
        <dbReference type="ARBA" id="ARBA00012483"/>
    </source>
</evidence>
<name>A0A1B6C5Z5_9HEMI</name>
<dbReference type="CDD" id="cd16657">
    <property type="entry name" value="RING-Ubox_UBE4A"/>
    <property type="match status" value="1"/>
</dbReference>
<keyword evidence="8" id="KW-0833">Ubl conjugation pathway</keyword>
<comment type="similarity">
    <text evidence="4">Belongs to the ubiquitin conjugation factor E4 family.</text>
</comment>
<evidence type="ECO:0000256" key="10">
    <source>
        <dbReference type="ARBA" id="ARBA00037624"/>
    </source>
</evidence>
<dbReference type="FunFam" id="3.30.40.10:FF:000055">
    <property type="entry name" value="Ubiquitin conjugation factor e4 a"/>
    <property type="match status" value="1"/>
</dbReference>
<evidence type="ECO:0000256" key="8">
    <source>
        <dbReference type="ARBA" id="ARBA00022786"/>
    </source>
</evidence>
<dbReference type="InterPro" id="IPR045132">
    <property type="entry name" value="UBE4"/>
</dbReference>
<dbReference type="GO" id="GO:0005634">
    <property type="term" value="C:nucleus"/>
    <property type="evidence" value="ECO:0007669"/>
    <property type="project" value="TreeGrafter"/>
</dbReference>
<keyword evidence="7" id="KW-0808">Transferase</keyword>
<evidence type="ECO:0000256" key="9">
    <source>
        <dbReference type="ARBA" id="ARBA00022990"/>
    </source>
</evidence>
<dbReference type="EMBL" id="GEDC01028375">
    <property type="protein sequence ID" value="JAS08923.1"/>
    <property type="molecule type" value="Transcribed_RNA"/>
</dbReference>
<evidence type="ECO:0000256" key="2">
    <source>
        <dbReference type="ARBA" id="ARBA00004496"/>
    </source>
</evidence>
<dbReference type="EMBL" id="GEDC01026223">
    <property type="protein sequence ID" value="JAS11075.1"/>
    <property type="molecule type" value="Transcribed_RNA"/>
</dbReference>
<dbReference type="PANTHER" id="PTHR13931">
    <property type="entry name" value="UBIQUITINATION FACTOR E4"/>
    <property type="match status" value="1"/>
</dbReference>
<dbReference type="PROSITE" id="PS51698">
    <property type="entry name" value="U_BOX"/>
    <property type="match status" value="1"/>
</dbReference>
<gene>
    <name evidence="13" type="ORF">g.30222</name>
    <name evidence="14" type="ORF">g.30223</name>
</gene>
<comment type="function">
    <text evidence="10">Ubiquitin-protein ligase that probably functions as an E3 ligase in conjunction with specific E1 and E2 ligases. May also function as an E4 ligase mediating the assembly of polyubiquitin chains on substrates ubiquitinated by another E3 ubiquitin ligase. Mediates 'Lys-48'-linked polyubiquitination of substrates.</text>
</comment>
<proteinExistence type="inferred from homology"/>
<dbReference type="InterPro" id="IPR003613">
    <property type="entry name" value="Ubox_domain"/>
</dbReference>
<evidence type="ECO:0000256" key="3">
    <source>
        <dbReference type="ARBA" id="ARBA00004906"/>
    </source>
</evidence>
<dbReference type="Pfam" id="PF10408">
    <property type="entry name" value="Ufd2P_core"/>
    <property type="match status" value="1"/>
</dbReference>
<dbReference type="GO" id="GO:0000151">
    <property type="term" value="C:ubiquitin ligase complex"/>
    <property type="evidence" value="ECO:0007669"/>
    <property type="project" value="InterPro"/>
</dbReference>
<reference evidence="13" key="1">
    <citation type="submission" date="2015-12" db="EMBL/GenBank/DDBJ databases">
        <title>De novo transcriptome assembly of four potential Pierce s Disease insect vectors from Arizona vineyards.</title>
        <authorList>
            <person name="Tassone E.E."/>
        </authorList>
    </citation>
    <scope>NUCLEOTIDE SEQUENCE</scope>
</reference>
<dbReference type="GO" id="GO:0000209">
    <property type="term" value="P:protein polyubiquitination"/>
    <property type="evidence" value="ECO:0007669"/>
    <property type="project" value="TreeGrafter"/>
</dbReference>
<dbReference type="Pfam" id="PF04564">
    <property type="entry name" value="U-box"/>
    <property type="match status" value="1"/>
</dbReference>
<dbReference type="InterPro" id="IPR013083">
    <property type="entry name" value="Znf_RING/FYVE/PHD"/>
</dbReference>
<dbReference type="AlphaFoldDB" id="A0A1B6C5Z5"/>
<dbReference type="GO" id="GO:0034450">
    <property type="term" value="F:ubiquitin-ubiquitin ligase activity"/>
    <property type="evidence" value="ECO:0007669"/>
    <property type="project" value="InterPro"/>
</dbReference>
<dbReference type="GO" id="GO:0036503">
    <property type="term" value="P:ERAD pathway"/>
    <property type="evidence" value="ECO:0007669"/>
    <property type="project" value="InterPro"/>
</dbReference>
<keyword evidence="9" id="KW-0007">Acetylation</keyword>
<dbReference type="GO" id="GO:0005737">
    <property type="term" value="C:cytoplasm"/>
    <property type="evidence" value="ECO:0007669"/>
    <property type="project" value="UniProtKB-SubCell"/>
</dbReference>
<dbReference type="PANTHER" id="PTHR13931:SF16">
    <property type="entry name" value="UBIQUITIN CONJUGATION FACTOR E4 A"/>
    <property type="match status" value="1"/>
</dbReference>
<evidence type="ECO:0000256" key="4">
    <source>
        <dbReference type="ARBA" id="ARBA00007434"/>
    </source>
</evidence>
<dbReference type="GO" id="GO:0006511">
    <property type="term" value="P:ubiquitin-dependent protein catabolic process"/>
    <property type="evidence" value="ECO:0007669"/>
    <property type="project" value="InterPro"/>
</dbReference>
<evidence type="ECO:0000256" key="11">
    <source>
        <dbReference type="ARBA" id="ARBA00040077"/>
    </source>
</evidence>
<dbReference type="SUPFAM" id="SSF57850">
    <property type="entry name" value="RING/U-box"/>
    <property type="match status" value="1"/>
</dbReference>
<comment type="subcellular location">
    <subcellularLocation>
        <location evidence="2">Cytoplasm</location>
    </subcellularLocation>
</comment>
<dbReference type="InterPro" id="IPR019474">
    <property type="entry name" value="Ub_conjug_fac_E4_core"/>
</dbReference>
<evidence type="ECO:0000256" key="1">
    <source>
        <dbReference type="ARBA" id="ARBA00000900"/>
    </source>
</evidence>
<dbReference type="SMART" id="SM00504">
    <property type="entry name" value="Ubox"/>
    <property type="match status" value="1"/>
</dbReference>
<evidence type="ECO:0000256" key="6">
    <source>
        <dbReference type="ARBA" id="ARBA00022490"/>
    </source>
</evidence>
<feature type="domain" description="U-box" evidence="12">
    <location>
        <begin position="981"/>
        <end position="1055"/>
    </location>
</feature>
<dbReference type="UniPathway" id="UPA00143"/>
<organism evidence="13">
    <name type="scientific">Clastoptera arizonana</name>
    <name type="common">Arizona spittle bug</name>
    <dbReference type="NCBI Taxonomy" id="38151"/>
    <lineage>
        <taxon>Eukaryota</taxon>
        <taxon>Metazoa</taxon>
        <taxon>Ecdysozoa</taxon>
        <taxon>Arthropoda</taxon>
        <taxon>Hexapoda</taxon>
        <taxon>Insecta</taxon>
        <taxon>Pterygota</taxon>
        <taxon>Neoptera</taxon>
        <taxon>Paraneoptera</taxon>
        <taxon>Hemiptera</taxon>
        <taxon>Auchenorrhyncha</taxon>
        <taxon>Cercopoidea</taxon>
        <taxon>Clastopteridae</taxon>
        <taxon>Clastoptera</taxon>
    </lineage>
</organism>
<evidence type="ECO:0000256" key="7">
    <source>
        <dbReference type="ARBA" id="ARBA00022679"/>
    </source>
</evidence>
<dbReference type="Gene3D" id="3.30.40.10">
    <property type="entry name" value="Zinc/RING finger domain, C3HC4 (zinc finger)"/>
    <property type="match status" value="1"/>
</dbReference>
<dbReference type="EC" id="2.3.2.27" evidence="5"/>
<sequence>MDLSDNPFVNLFESVDHAKQYIEDCKKAGHLITKNETGKNIKLREPDSRAEDIEHGLQTEEPICQSKNKILKTSNDNSKEYNTFQYSSEEKLNILLIEEIFNFTFIDHRDDFKSIETHLIYLDGIDFVPNDCELEMLKQALFERLLLDDPSEQVLVTNERFNNVRYNSNVIEKECMVYLFECYRRLKEKKLSNSNVEKSILKMIGFVINNATTALKQTDFYESQNIHSQIINLSLTGGNAEEFKDFISLIAKTILEEDGESGLRDAFIPLLNVVQSQIDEAEIISFPHQHLLLILTLASIPSLSEVVIEHSTPIKADTGYVYIRTLLGTALNVSCLPKYYNAPFPHFEKVKGLNSTKVIEDTLWSSTKGLIEILHNIFLTLLKSSPVTRQKTLTWIGSCLDLNVRRGRLSALNMNSFENIIYASDGFMLNLTAVLLKLCEPFISSDDNTKLLRIDPTYPSFQNGPNGENVCHINLSDETCLVPSNETATKPSSKINVNFITECFFMTHRSLNLGFHVVSSRIQRIQQDIGRIQRMMEENADISRLDDLKDQMDTYMQWFLSFTCALKEPNTLTSIRQFHTATAKWLVQVVIDPDLSENRENFAPQVQRDVVFPLPDEIAPALRCIPEMLLENLASYLTFINWHNISNLDEGGLPASEPILTELLVFMSGCDRAKNPHLRARLAECLECFIPKDQSKMGSDLGNYFREMLFKQHPHKDQIVESLLDVFVSIETTGQSVTFEQKFNYRRPMYNVMRYLWSLEEHKSSFKRLAKQAEENMEAVNPPIFLRFINLLMNDAVFLLDEALSHMATLRTLQAERDSGEQNTESNETTFQQTGNLARLYNILGKENIETLEYLTSETQSLFCHPTLVDRIAAMLNYFLLHLVGPNKKNFKVKEMDKYKFQPAEIVLYICKMYIHLFKSESFCMAISRDGRSYSPELFSLAESVLVRIGGSVLITDLQSLADTVKNLSNQQKQEDELLTDIPDEFLDPIMSTLMTDPVILPSSKQVVDRSTIARHLLSDQSDPFNRAPLTMDMIMPNQDLKEQIDNWKAQRISK</sequence>
<evidence type="ECO:0000313" key="13">
    <source>
        <dbReference type="EMBL" id="JAS08923.1"/>
    </source>
</evidence>
<accession>A0A1B6C5Z5</accession>
<protein>
    <recommendedName>
        <fullName evidence="11">Ubiquitin conjugation factor E4 A</fullName>
        <ecNumber evidence="5">2.3.2.27</ecNumber>
    </recommendedName>
</protein>